<organism evidence="6 7">
    <name type="scientific">Lacticaseibacillus manihotivorans DSM 13343 = JCM 12514</name>
    <dbReference type="NCBI Taxonomy" id="1423769"/>
    <lineage>
        <taxon>Bacteria</taxon>
        <taxon>Bacillati</taxon>
        <taxon>Bacillota</taxon>
        <taxon>Bacilli</taxon>
        <taxon>Lactobacillales</taxon>
        <taxon>Lactobacillaceae</taxon>
        <taxon>Lacticaseibacillus</taxon>
    </lineage>
</organism>
<evidence type="ECO:0000313" key="7">
    <source>
        <dbReference type="Proteomes" id="UP000051790"/>
    </source>
</evidence>
<sequence length="233" mass="26096">MQYLVDPKQTEFQSEIKRLDGDQVQFADTIIYPGGGGQPQDHAWLTQGDQRFDIQAIDDTNTYTLDHPITDHVTPIFQHINGAQRQQNCQYHTLLHLIAAIASKAGAKVSSNQIAQDHARIELQFESAELAEGFTQEQLAKAVHEAIQAQAEVSARMVQRHAMADESEHVRTLVSMIPEAVTEVRLVKIAGFDEEACAGTHVQNTAEIPEPITFEWHRKGAKKRRIKVMLPTV</sequence>
<dbReference type="GO" id="GO:0004812">
    <property type="term" value="F:aminoacyl-tRNA ligase activity"/>
    <property type="evidence" value="ECO:0007669"/>
    <property type="project" value="InterPro"/>
</dbReference>
<evidence type="ECO:0000259" key="5">
    <source>
        <dbReference type="SMART" id="SM00863"/>
    </source>
</evidence>
<proteinExistence type="predicted"/>
<dbReference type="InterPro" id="IPR009000">
    <property type="entry name" value="Transl_B-barrel_sf"/>
</dbReference>
<keyword evidence="7" id="KW-1185">Reference proteome</keyword>
<evidence type="ECO:0000256" key="3">
    <source>
        <dbReference type="ARBA" id="ARBA00022723"/>
    </source>
</evidence>
<dbReference type="InterPro" id="IPR051335">
    <property type="entry name" value="Alanyl-tRNA_Editing_Enzymes"/>
</dbReference>
<reference evidence="6 7" key="1">
    <citation type="journal article" date="2015" name="Genome Announc.">
        <title>Expanding the biotechnology potential of lactobacilli through comparative genomics of 213 strains and associated genera.</title>
        <authorList>
            <person name="Sun Z."/>
            <person name="Harris H.M."/>
            <person name="McCann A."/>
            <person name="Guo C."/>
            <person name="Argimon S."/>
            <person name="Zhang W."/>
            <person name="Yang X."/>
            <person name="Jeffery I.B."/>
            <person name="Cooney J.C."/>
            <person name="Kagawa T.F."/>
            <person name="Liu W."/>
            <person name="Song Y."/>
            <person name="Salvetti E."/>
            <person name="Wrobel A."/>
            <person name="Rasinkangas P."/>
            <person name="Parkhill J."/>
            <person name="Rea M.C."/>
            <person name="O'Sullivan O."/>
            <person name="Ritari J."/>
            <person name="Douillard F.P."/>
            <person name="Paul Ross R."/>
            <person name="Yang R."/>
            <person name="Briner A.E."/>
            <person name="Felis G.E."/>
            <person name="de Vos W.M."/>
            <person name="Barrangou R."/>
            <person name="Klaenhammer T.R."/>
            <person name="Caufield P.W."/>
            <person name="Cui Y."/>
            <person name="Zhang H."/>
            <person name="O'Toole P.W."/>
        </authorList>
    </citation>
    <scope>NUCLEOTIDE SEQUENCE [LARGE SCALE GENOMIC DNA]</scope>
    <source>
        <strain evidence="6 7">DSM 13343</strain>
    </source>
</reference>
<dbReference type="Proteomes" id="UP000051790">
    <property type="component" value="Unassembled WGS sequence"/>
</dbReference>
<dbReference type="PANTHER" id="PTHR43462:SF1">
    <property type="entry name" value="ALANYL-TRNA EDITING PROTEIN AARSD1"/>
    <property type="match status" value="1"/>
</dbReference>
<dbReference type="Pfam" id="PF07973">
    <property type="entry name" value="tRNA_SAD"/>
    <property type="match status" value="1"/>
</dbReference>
<evidence type="ECO:0000256" key="1">
    <source>
        <dbReference type="ARBA" id="ARBA00001947"/>
    </source>
</evidence>
<dbReference type="SUPFAM" id="SSF55186">
    <property type="entry name" value="ThrRS/AlaRS common domain"/>
    <property type="match status" value="1"/>
</dbReference>
<keyword evidence="3" id="KW-0479">Metal-binding</keyword>
<accession>A0A0R1PWP2</accession>
<protein>
    <recommendedName>
        <fullName evidence="5">Threonyl/alanyl tRNA synthetase SAD domain-containing protein</fullName>
    </recommendedName>
</protein>
<name>A0A0R1PWP2_9LACO</name>
<evidence type="ECO:0000256" key="2">
    <source>
        <dbReference type="ARBA" id="ARBA00022490"/>
    </source>
</evidence>
<dbReference type="GO" id="GO:0005524">
    <property type="term" value="F:ATP binding"/>
    <property type="evidence" value="ECO:0007669"/>
    <property type="project" value="InterPro"/>
</dbReference>
<dbReference type="Gene3D" id="2.40.30.130">
    <property type="match status" value="1"/>
</dbReference>
<feature type="domain" description="Threonyl/alanyl tRNA synthetase SAD" evidence="5">
    <location>
        <begin position="184"/>
        <end position="227"/>
    </location>
</feature>
<keyword evidence="2" id="KW-0963">Cytoplasm</keyword>
<dbReference type="InterPro" id="IPR018163">
    <property type="entry name" value="Thr/Ala-tRNA-synth_IIc_edit"/>
</dbReference>
<dbReference type="RefSeq" id="WP_056965239.1">
    <property type="nucleotide sequence ID" value="NZ_AZEU01000325.1"/>
</dbReference>
<dbReference type="PATRIC" id="fig|1423769.4.peg.3103"/>
<dbReference type="GO" id="GO:0046872">
    <property type="term" value="F:metal ion binding"/>
    <property type="evidence" value="ECO:0007669"/>
    <property type="project" value="UniProtKB-KW"/>
</dbReference>
<evidence type="ECO:0000256" key="4">
    <source>
        <dbReference type="ARBA" id="ARBA00022833"/>
    </source>
</evidence>
<dbReference type="OrthoDB" id="9812949at2"/>
<gene>
    <name evidence="6" type="ORF">FD01_GL002878</name>
</gene>
<evidence type="ECO:0000313" key="6">
    <source>
        <dbReference type="EMBL" id="KRL36934.1"/>
    </source>
</evidence>
<dbReference type="SMART" id="SM00863">
    <property type="entry name" value="tRNA_SAD"/>
    <property type="match status" value="1"/>
</dbReference>
<dbReference type="GO" id="GO:0043039">
    <property type="term" value="P:tRNA aminoacylation"/>
    <property type="evidence" value="ECO:0007669"/>
    <property type="project" value="InterPro"/>
</dbReference>
<dbReference type="PANTHER" id="PTHR43462">
    <property type="entry name" value="ALANYL-TRNA EDITING PROTEIN"/>
    <property type="match status" value="1"/>
</dbReference>
<comment type="cofactor">
    <cofactor evidence="1">
        <name>Zn(2+)</name>
        <dbReference type="ChEBI" id="CHEBI:29105"/>
    </cofactor>
</comment>
<dbReference type="GO" id="GO:0002161">
    <property type="term" value="F:aminoacyl-tRNA deacylase activity"/>
    <property type="evidence" value="ECO:0007669"/>
    <property type="project" value="UniProtKB-ARBA"/>
</dbReference>
<dbReference type="Gene3D" id="3.30.980.10">
    <property type="entry name" value="Threonyl-trna Synthetase, Chain A, domain 2"/>
    <property type="match status" value="1"/>
</dbReference>
<dbReference type="AlphaFoldDB" id="A0A0R1PWP2"/>
<dbReference type="EMBL" id="AZEU01000325">
    <property type="protein sequence ID" value="KRL36934.1"/>
    <property type="molecule type" value="Genomic_DNA"/>
</dbReference>
<keyword evidence="4" id="KW-0862">Zinc</keyword>
<dbReference type="SUPFAM" id="SSF50447">
    <property type="entry name" value="Translation proteins"/>
    <property type="match status" value="1"/>
</dbReference>
<dbReference type="InterPro" id="IPR012947">
    <property type="entry name" value="tRNA_SAD"/>
</dbReference>
<comment type="caution">
    <text evidence="6">The sequence shown here is derived from an EMBL/GenBank/DDBJ whole genome shotgun (WGS) entry which is preliminary data.</text>
</comment>